<dbReference type="Proteomes" id="UP001454036">
    <property type="component" value="Unassembled WGS sequence"/>
</dbReference>
<evidence type="ECO:0000313" key="1">
    <source>
        <dbReference type="EMBL" id="GAA0147071.1"/>
    </source>
</evidence>
<comment type="caution">
    <text evidence="1">The sequence shown here is derived from an EMBL/GenBank/DDBJ whole genome shotgun (WGS) entry which is preliminary data.</text>
</comment>
<organism evidence="1 2">
    <name type="scientific">Lithospermum erythrorhizon</name>
    <name type="common">Purple gromwell</name>
    <name type="synonym">Lithospermum officinale var. erythrorhizon</name>
    <dbReference type="NCBI Taxonomy" id="34254"/>
    <lineage>
        <taxon>Eukaryota</taxon>
        <taxon>Viridiplantae</taxon>
        <taxon>Streptophyta</taxon>
        <taxon>Embryophyta</taxon>
        <taxon>Tracheophyta</taxon>
        <taxon>Spermatophyta</taxon>
        <taxon>Magnoliopsida</taxon>
        <taxon>eudicotyledons</taxon>
        <taxon>Gunneridae</taxon>
        <taxon>Pentapetalae</taxon>
        <taxon>asterids</taxon>
        <taxon>lamiids</taxon>
        <taxon>Boraginales</taxon>
        <taxon>Boraginaceae</taxon>
        <taxon>Boraginoideae</taxon>
        <taxon>Lithospermeae</taxon>
        <taxon>Lithospermum</taxon>
    </lineage>
</organism>
<keyword evidence="2" id="KW-1185">Reference proteome</keyword>
<dbReference type="Gene3D" id="3.30.420.10">
    <property type="entry name" value="Ribonuclease H-like superfamily/Ribonuclease H"/>
    <property type="match status" value="1"/>
</dbReference>
<evidence type="ECO:0000313" key="2">
    <source>
        <dbReference type="Proteomes" id="UP001454036"/>
    </source>
</evidence>
<reference evidence="1 2" key="1">
    <citation type="submission" date="2024-01" db="EMBL/GenBank/DDBJ databases">
        <title>The complete chloroplast genome sequence of Lithospermum erythrorhizon: insights into the phylogenetic relationship among Boraginaceae species and the maternal lineages of purple gromwells.</title>
        <authorList>
            <person name="Okada T."/>
            <person name="Watanabe K."/>
        </authorList>
    </citation>
    <scope>NUCLEOTIDE SEQUENCE [LARGE SCALE GENOMIC DNA]</scope>
</reference>
<dbReference type="EMBL" id="BAABME010001024">
    <property type="protein sequence ID" value="GAA0147071.1"/>
    <property type="molecule type" value="Genomic_DNA"/>
</dbReference>
<accession>A0AAV3P7W8</accession>
<proteinExistence type="predicted"/>
<dbReference type="InterPro" id="IPR036397">
    <property type="entry name" value="RNaseH_sf"/>
</dbReference>
<sequence length="145" mass="16816">MNRLIFKGVKKRLQEEGGSWDKKLPTVLWSFRTTPNPITSETPFNLVYGSDALLPVEIHLETARVSYYDELANEQGLRLNFDLLEEKRDAAVSKMARYKDPGKLESPWKGPYLVKRIMGPVTYELETLEGRQVPRSRNACHMRKY</sequence>
<evidence type="ECO:0008006" key="3">
    <source>
        <dbReference type="Google" id="ProtNLM"/>
    </source>
</evidence>
<dbReference type="PANTHER" id="PTHR48475:SF2">
    <property type="entry name" value="RIBONUCLEASE H"/>
    <property type="match status" value="1"/>
</dbReference>
<name>A0AAV3P7W8_LITER</name>
<gene>
    <name evidence="1" type="ORF">LIER_06862</name>
</gene>
<dbReference type="AlphaFoldDB" id="A0AAV3P7W8"/>
<dbReference type="PANTHER" id="PTHR48475">
    <property type="entry name" value="RIBONUCLEASE H"/>
    <property type="match status" value="1"/>
</dbReference>
<protein>
    <recommendedName>
        <fullName evidence="3">Reverse transcriptase</fullName>
    </recommendedName>
</protein>
<dbReference type="GO" id="GO:0003676">
    <property type="term" value="F:nucleic acid binding"/>
    <property type="evidence" value="ECO:0007669"/>
    <property type="project" value="InterPro"/>
</dbReference>